<dbReference type="Proteomes" id="UP000261704">
    <property type="component" value="Chromosome"/>
</dbReference>
<gene>
    <name evidence="2" type="ORF">BAR1_10815</name>
</gene>
<sequence>MDYDEVASLIEEKRDVTVDFGTHDSEIVPSQKRIEETEKRLGVKLPPSYIWLLKNYGGGTVFGDDIYAISKSYSEQDMFDVASKTIADRNQGFLNDNEIAICTTDFGEQFVMDTSTKSDDGEYPVVRKMGDARKQVADNFVDFLGRYIGEQIT</sequence>
<accession>A0A347UHP6</accession>
<name>A0A347UHP6_9RHOB</name>
<dbReference type="InterPro" id="IPR018958">
    <property type="entry name" value="Knr4/Smi1-like_dom"/>
</dbReference>
<feature type="domain" description="Knr4/Smi1-like" evidence="1">
    <location>
        <begin position="28"/>
        <end position="146"/>
    </location>
</feature>
<dbReference type="InterPro" id="IPR037883">
    <property type="entry name" value="Knr4/Smi1-like_sf"/>
</dbReference>
<evidence type="ECO:0000313" key="2">
    <source>
        <dbReference type="EMBL" id="AXX98374.1"/>
    </source>
</evidence>
<dbReference type="RefSeq" id="WP_118943030.1">
    <property type="nucleotide sequence ID" value="NZ_CP032125.1"/>
</dbReference>
<dbReference type="Gene3D" id="3.40.1580.10">
    <property type="entry name" value="SMI1/KNR4-like"/>
    <property type="match status" value="1"/>
</dbReference>
<keyword evidence="3" id="KW-1185">Reference proteome</keyword>
<protein>
    <submittedName>
        <fullName evidence="2">SMI1/KNR4 family protein</fullName>
    </submittedName>
</protein>
<evidence type="ECO:0000259" key="1">
    <source>
        <dbReference type="SMART" id="SM00860"/>
    </source>
</evidence>
<organism evidence="2 3">
    <name type="scientific">Profundibacter amoris</name>
    <dbReference type="NCBI Taxonomy" id="2171755"/>
    <lineage>
        <taxon>Bacteria</taxon>
        <taxon>Pseudomonadati</taxon>
        <taxon>Pseudomonadota</taxon>
        <taxon>Alphaproteobacteria</taxon>
        <taxon>Rhodobacterales</taxon>
        <taxon>Paracoccaceae</taxon>
        <taxon>Profundibacter</taxon>
    </lineage>
</organism>
<dbReference type="AlphaFoldDB" id="A0A347UHP6"/>
<proteinExistence type="predicted"/>
<dbReference type="OrthoDB" id="7922924at2"/>
<reference evidence="2 3" key="1">
    <citation type="submission" date="2018-09" db="EMBL/GenBank/DDBJ databases">
        <title>Profundibacter amoris BAR1 gen. nov., sp. nov., a new member of the Roseobacter clade isolated at Lokis Castle Vent Field on the Arctic Mid-Oceanic Ridge.</title>
        <authorList>
            <person name="Le Moine Bauer S."/>
            <person name="Sjoeberg A.G."/>
            <person name="L'Haridon S."/>
            <person name="Stokke R."/>
            <person name="Roalkvam I."/>
            <person name="Steen I.H."/>
            <person name="Dahle H."/>
        </authorList>
    </citation>
    <scope>NUCLEOTIDE SEQUENCE [LARGE SCALE GENOMIC DNA]</scope>
    <source>
        <strain evidence="2 3">BAR1</strain>
    </source>
</reference>
<dbReference type="KEGG" id="pamo:BAR1_10815"/>
<dbReference type="EMBL" id="CP032125">
    <property type="protein sequence ID" value="AXX98374.1"/>
    <property type="molecule type" value="Genomic_DNA"/>
</dbReference>
<dbReference type="SUPFAM" id="SSF160631">
    <property type="entry name" value="SMI1/KNR4-like"/>
    <property type="match status" value="1"/>
</dbReference>
<dbReference type="SMART" id="SM00860">
    <property type="entry name" value="SMI1_KNR4"/>
    <property type="match status" value="1"/>
</dbReference>
<dbReference type="Pfam" id="PF14568">
    <property type="entry name" value="SUKH_6"/>
    <property type="match status" value="1"/>
</dbReference>
<evidence type="ECO:0000313" key="3">
    <source>
        <dbReference type="Proteomes" id="UP000261704"/>
    </source>
</evidence>